<dbReference type="AlphaFoldDB" id="A0A8J6AT19"/>
<feature type="compositionally biased region" description="Pro residues" evidence="1">
    <location>
        <begin position="209"/>
        <end position="221"/>
    </location>
</feature>
<dbReference type="Proteomes" id="UP000717585">
    <property type="component" value="Unassembled WGS sequence"/>
</dbReference>
<evidence type="ECO:0000313" key="2">
    <source>
        <dbReference type="EMBL" id="KAG9391670.1"/>
    </source>
</evidence>
<accession>A0A8J6AT19</accession>
<evidence type="ECO:0000256" key="1">
    <source>
        <dbReference type="SAM" id="MobiDB-lite"/>
    </source>
</evidence>
<proteinExistence type="predicted"/>
<protein>
    <submittedName>
        <fullName evidence="2">Uncharacterized protein</fullName>
    </submittedName>
</protein>
<evidence type="ECO:0000313" key="3">
    <source>
        <dbReference type="Proteomes" id="UP000717585"/>
    </source>
</evidence>
<comment type="caution">
    <text evidence="2">The sequence shown here is derived from an EMBL/GenBank/DDBJ whole genome shotgun (WGS) entry which is preliminary data.</text>
</comment>
<gene>
    <name evidence="2" type="ORF">J8273_6441</name>
</gene>
<dbReference type="EMBL" id="JAHDYR010000053">
    <property type="protein sequence ID" value="KAG9391670.1"/>
    <property type="molecule type" value="Genomic_DNA"/>
</dbReference>
<feature type="region of interest" description="Disordered" evidence="1">
    <location>
        <begin position="208"/>
        <end position="268"/>
    </location>
</feature>
<sequence>MVVSVFVSKEVVERLLSGTEGTIQLEDPVSQIFDAVRILFGKHVPKSLFAEHWSSYQKVRRLFNDVELVKKLFIQDRGRPERFTKRVSEELIATVSPLFPVIQRPSNRDFKQRLHQVLSSIQLIRNLPPHPVQFLMHRMDSRIRIDTEGRDHTLSLGRRRALLEQLRAAGCPRLSTIDEIDNGPVASAHQTSGTQIEREEMMIAELIPPISPPLGSGPPTPAQSQETGIVPRPNDSEETSRPTNVQPRHNGAPAPMPGGQSVADTNHRGMDVPTVRVNQAIAAFARDLRDAIHPDLREELWRDADTVRQTLLSPPALERAMGTERRRHLTKAQAIEIETCLLRAAGGLTLCSDQVSAVYKSVQLPCESYVHHSNITPKRACSGVNN</sequence>
<keyword evidence="3" id="KW-1185">Reference proteome</keyword>
<reference evidence="2" key="1">
    <citation type="submission" date="2021-05" db="EMBL/GenBank/DDBJ databases">
        <title>A free-living protist that lacks canonical eukaryotic 1 DNA replication and segregation systems.</title>
        <authorList>
            <person name="Salas-Leiva D.E."/>
            <person name="Tromer E.C."/>
            <person name="Curtis B.A."/>
            <person name="Jerlstrom-Hultqvist J."/>
            <person name="Kolisko M."/>
            <person name="Yi Z."/>
            <person name="Salas-Leiva J.S."/>
            <person name="Gallot-Lavallee L."/>
            <person name="Kops G.J.P.L."/>
            <person name="Archibald J.M."/>
            <person name="Simpson A.G.B."/>
            <person name="Roger A.J."/>
        </authorList>
    </citation>
    <scope>NUCLEOTIDE SEQUENCE</scope>
    <source>
        <strain evidence="2">BICM</strain>
    </source>
</reference>
<name>A0A8J6AT19_9EUKA</name>
<organism evidence="2 3">
    <name type="scientific">Carpediemonas membranifera</name>
    <dbReference type="NCBI Taxonomy" id="201153"/>
    <lineage>
        <taxon>Eukaryota</taxon>
        <taxon>Metamonada</taxon>
        <taxon>Carpediemonas-like organisms</taxon>
        <taxon>Carpediemonas</taxon>
    </lineage>
</organism>